<name>A0A0D1JVU3_9MYCO</name>
<accession>A0A0D1JVU3</accession>
<sequence length="232" mass="24953">MHDPEAVARQDGLTPLAAVNAIKLSGSRWPHLVTMSPEAYTAAARHVDQDRLHHVPHPMRAPQLNQVPADRKSVLVLGQYKPARDLDVMSAIAPALRAAGWVPIVAGRGWPSVSGWDVIDRFVSEAEFSELLSSTAVVLLPYKHYFQSGVALRALEAGVPTVGRSTGFLTSILGANFPGAVANWNDPESWLQAVAAATSARESQMLAAAAYSDRAAAAWRDLLCRSEQMSVP</sequence>
<protein>
    <recommendedName>
        <fullName evidence="3">Glycosyl transferase family 1 domain-containing protein</fullName>
    </recommendedName>
</protein>
<evidence type="ECO:0008006" key="3">
    <source>
        <dbReference type="Google" id="ProtNLM"/>
    </source>
</evidence>
<reference evidence="1 2" key="1">
    <citation type="submission" date="2015-01" db="EMBL/GenBank/DDBJ databases">
        <title>Genome sequence of Mycobacterium llatzerense and Mycobacterium immunogenum recovered from brain abscess.</title>
        <authorList>
            <person name="Greninger A.L."/>
            <person name="Langelier C."/>
            <person name="Cunningham G."/>
            <person name="Chiu C.Y."/>
            <person name="Miller S."/>
        </authorList>
    </citation>
    <scope>NUCLEOTIDE SEQUENCE [LARGE SCALE GENOMIC DNA]</scope>
    <source>
        <strain evidence="1 2">CLUC14</strain>
    </source>
</reference>
<keyword evidence="2" id="KW-1185">Reference proteome</keyword>
<dbReference type="EMBL" id="JXST01000015">
    <property type="protein sequence ID" value="KIU16679.1"/>
    <property type="molecule type" value="Genomic_DNA"/>
</dbReference>
<evidence type="ECO:0000313" key="2">
    <source>
        <dbReference type="Proteomes" id="UP000032221"/>
    </source>
</evidence>
<dbReference type="STRING" id="280871.TL10_12615"/>
<proteinExistence type="predicted"/>
<dbReference type="Gene3D" id="3.40.50.2000">
    <property type="entry name" value="Glycogen Phosphorylase B"/>
    <property type="match status" value="1"/>
</dbReference>
<dbReference type="PATRIC" id="fig|280871.6.peg.2619"/>
<organism evidence="1 2">
    <name type="scientific">Mycolicibacterium llatzerense</name>
    <dbReference type="NCBI Taxonomy" id="280871"/>
    <lineage>
        <taxon>Bacteria</taxon>
        <taxon>Bacillati</taxon>
        <taxon>Actinomycetota</taxon>
        <taxon>Actinomycetes</taxon>
        <taxon>Mycobacteriales</taxon>
        <taxon>Mycobacteriaceae</taxon>
        <taxon>Mycolicibacterium</taxon>
    </lineage>
</organism>
<comment type="caution">
    <text evidence="1">The sequence shown here is derived from an EMBL/GenBank/DDBJ whole genome shotgun (WGS) entry which is preliminary data.</text>
</comment>
<dbReference type="SUPFAM" id="SSF53756">
    <property type="entry name" value="UDP-Glycosyltransferase/glycogen phosphorylase"/>
    <property type="match status" value="1"/>
</dbReference>
<gene>
    <name evidence="1" type="ORF">TL10_12615</name>
</gene>
<dbReference type="Proteomes" id="UP000032221">
    <property type="component" value="Unassembled WGS sequence"/>
</dbReference>
<evidence type="ECO:0000313" key="1">
    <source>
        <dbReference type="EMBL" id="KIU16679.1"/>
    </source>
</evidence>
<dbReference type="AlphaFoldDB" id="A0A0D1JVU3"/>